<keyword evidence="4" id="KW-1185">Reference proteome</keyword>
<reference evidence="3" key="1">
    <citation type="journal article" date="2022" name="Int. J. Mol. Sci.">
        <title>Draft Genome of Tanacetum Coccineum: Genomic Comparison of Closely Related Tanacetum-Family Plants.</title>
        <authorList>
            <person name="Yamashiro T."/>
            <person name="Shiraishi A."/>
            <person name="Nakayama K."/>
            <person name="Satake H."/>
        </authorList>
    </citation>
    <scope>NUCLEOTIDE SEQUENCE</scope>
</reference>
<dbReference type="PANTHER" id="PTHR31286">
    <property type="entry name" value="GLYCINE-RICH CELL WALL STRUCTURAL PROTEIN 1.8-LIKE"/>
    <property type="match status" value="1"/>
</dbReference>
<dbReference type="InterPro" id="IPR040256">
    <property type="entry name" value="At4g02000-like"/>
</dbReference>
<evidence type="ECO:0000313" key="3">
    <source>
        <dbReference type="EMBL" id="GJS95060.1"/>
    </source>
</evidence>
<accession>A0ABQ4ZYJ7</accession>
<evidence type="ECO:0000256" key="1">
    <source>
        <dbReference type="SAM" id="MobiDB-lite"/>
    </source>
</evidence>
<feature type="compositionally biased region" description="Basic and acidic residues" evidence="1">
    <location>
        <begin position="10"/>
        <end position="20"/>
    </location>
</feature>
<dbReference type="InterPro" id="IPR025558">
    <property type="entry name" value="DUF4283"/>
</dbReference>
<organism evidence="3 4">
    <name type="scientific">Tanacetum coccineum</name>
    <dbReference type="NCBI Taxonomy" id="301880"/>
    <lineage>
        <taxon>Eukaryota</taxon>
        <taxon>Viridiplantae</taxon>
        <taxon>Streptophyta</taxon>
        <taxon>Embryophyta</taxon>
        <taxon>Tracheophyta</taxon>
        <taxon>Spermatophyta</taxon>
        <taxon>Magnoliopsida</taxon>
        <taxon>eudicotyledons</taxon>
        <taxon>Gunneridae</taxon>
        <taxon>Pentapetalae</taxon>
        <taxon>asterids</taxon>
        <taxon>campanulids</taxon>
        <taxon>Asterales</taxon>
        <taxon>Asteraceae</taxon>
        <taxon>Asteroideae</taxon>
        <taxon>Anthemideae</taxon>
        <taxon>Anthemidinae</taxon>
        <taxon>Tanacetum</taxon>
    </lineage>
</organism>
<protein>
    <submittedName>
        <fullName evidence="3">Ribonuclease H-like domain-containing protein</fullName>
    </submittedName>
</protein>
<gene>
    <name evidence="3" type="ORF">Tco_0802028</name>
</gene>
<comment type="caution">
    <text evidence="3">The sequence shown here is derived from an EMBL/GenBank/DDBJ whole genome shotgun (WGS) entry which is preliminary data.</text>
</comment>
<evidence type="ECO:0000259" key="2">
    <source>
        <dbReference type="Pfam" id="PF14111"/>
    </source>
</evidence>
<dbReference type="Proteomes" id="UP001151760">
    <property type="component" value="Unassembled WGS sequence"/>
</dbReference>
<reference evidence="3" key="2">
    <citation type="submission" date="2022-01" db="EMBL/GenBank/DDBJ databases">
        <authorList>
            <person name="Yamashiro T."/>
            <person name="Shiraishi A."/>
            <person name="Satake H."/>
            <person name="Nakayama K."/>
        </authorList>
    </citation>
    <scope>NUCLEOTIDE SEQUENCE</scope>
</reference>
<dbReference type="PANTHER" id="PTHR31286:SF180">
    <property type="entry name" value="OS10G0362600 PROTEIN"/>
    <property type="match status" value="1"/>
</dbReference>
<feature type="region of interest" description="Disordered" evidence="1">
    <location>
        <begin position="369"/>
        <end position="390"/>
    </location>
</feature>
<dbReference type="Pfam" id="PF14111">
    <property type="entry name" value="DUF4283"/>
    <property type="match status" value="1"/>
</dbReference>
<dbReference type="EMBL" id="BQNB010011779">
    <property type="protein sequence ID" value="GJS95060.1"/>
    <property type="molecule type" value="Genomic_DNA"/>
</dbReference>
<proteinExistence type="predicted"/>
<evidence type="ECO:0000313" key="4">
    <source>
        <dbReference type="Proteomes" id="UP001151760"/>
    </source>
</evidence>
<name>A0ABQ4ZYJ7_9ASTR</name>
<feature type="domain" description="DUF4283" evidence="2">
    <location>
        <begin position="121"/>
        <end position="200"/>
    </location>
</feature>
<sequence>MVKTRSGIKNGDEPLKSILKDPKVSADKTKRNVSIESTTTVWEVMDTDFPTPIKSVWRDDESDGHESCVNTILNAAQQASKDDENEQFDSQFVNDGNSSASPSFASVVSPKLVAANMVKGRYDNSLVGFFVGKSLAFPVVQNYVNNVWSKFGLVKLMKNDDGVYLFKFSFKSGMEQVLERGPWLIRKSPIILNKWSSSMSLKKGEVTFMLVAFTSSMCGRVMGLNWFCAGFIEEVIRVEYEWKPPHCIECKSFGHSPTTCPNHVKEVAPKAPSLADKPSPMEDQEEGFVEVNNRKKKGKAGSNQHCQISGIKLSKLNYEANETNKQTLSEWAEDVESDDEVDEVLYPEGNKFEDQFDIRLKGRARKLWVSNDEPKAPQSPGQAPPSLDYVPGPEYQPSPNYMPGPEKPDLLEITTAQVRVTAAKQNLLLLHLSTYGGCIKSAYAQTRRNAKLHLQITKVVKGVETIITPTTAEEKAQRRLELKARGTLLMGIPNEHQLKFNSIKDAKSLLQAVEKRNKPEIDTLSLEDPYNSMKIYEPEVKGTSSSSTNTQNVAFVSLNSTSSTNGAVNTTHGATTASTQATVVNPTTIDNLSDVVICAFFASQPNSPQLNNKDLQQISPDDLEEMDLRWQMLC</sequence>
<feature type="region of interest" description="Disordered" evidence="1">
    <location>
        <begin position="1"/>
        <end position="20"/>
    </location>
</feature>